<evidence type="ECO:0000256" key="1">
    <source>
        <dbReference type="ARBA" id="ARBA00022527"/>
    </source>
</evidence>
<dbReference type="GO" id="GO:0005524">
    <property type="term" value="F:ATP binding"/>
    <property type="evidence" value="ECO:0007669"/>
    <property type="project" value="UniProtKB-KW"/>
</dbReference>
<reference evidence="9" key="1">
    <citation type="submission" date="2022-08" db="EMBL/GenBank/DDBJ databases">
        <title>Novel sulphate-reducing endosymbionts in the free-living metamonad Anaeramoeba.</title>
        <authorList>
            <person name="Jerlstrom-Hultqvist J."/>
            <person name="Cepicka I."/>
            <person name="Gallot-Lavallee L."/>
            <person name="Salas-Leiva D."/>
            <person name="Curtis B.A."/>
            <person name="Zahonova K."/>
            <person name="Pipaliya S."/>
            <person name="Dacks J."/>
            <person name="Roger A.J."/>
        </authorList>
    </citation>
    <scope>NUCLEOTIDE SEQUENCE</scope>
    <source>
        <strain evidence="9">Busselton2</strain>
    </source>
</reference>
<dbReference type="AlphaFoldDB" id="A0AAV7YTV9"/>
<evidence type="ECO:0000259" key="8">
    <source>
        <dbReference type="PROSITE" id="PS51269"/>
    </source>
</evidence>
<feature type="compositionally biased region" description="Acidic residues" evidence="6">
    <location>
        <begin position="373"/>
        <end position="384"/>
    </location>
</feature>
<evidence type="ECO:0000256" key="4">
    <source>
        <dbReference type="ARBA" id="ARBA00022777"/>
    </source>
</evidence>
<evidence type="ECO:0000256" key="2">
    <source>
        <dbReference type="ARBA" id="ARBA00022679"/>
    </source>
</evidence>
<feature type="compositionally biased region" description="Low complexity" evidence="6">
    <location>
        <begin position="184"/>
        <end position="202"/>
    </location>
</feature>
<feature type="region of interest" description="Disordered" evidence="6">
    <location>
        <begin position="368"/>
        <end position="429"/>
    </location>
</feature>
<dbReference type="Proteomes" id="UP001146793">
    <property type="component" value="Unassembled WGS sequence"/>
</dbReference>
<dbReference type="InterPro" id="IPR011009">
    <property type="entry name" value="Kinase-like_dom_sf"/>
</dbReference>
<keyword evidence="3" id="KW-0547">Nucleotide-binding</keyword>
<feature type="region of interest" description="Disordered" evidence="6">
    <location>
        <begin position="182"/>
        <end position="220"/>
    </location>
</feature>
<name>A0AAV7YTV9_9EUKA</name>
<dbReference type="InterPro" id="IPR008271">
    <property type="entry name" value="Ser/Thr_kinase_AS"/>
</dbReference>
<dbReference type="Pfam" id="PF00069">
    <property type="entry name" value="Pkinase"/>
    <property type="match status" value="2"/>
</dbReference>
<dbReference type="Gene3D" id="1.10.510.10">
    <property type="entry name" value="Transferase(Phosphotransferase) domain 1"/>
    <property type="match status" value="2"/>
</dbReference>
<protein>
    <submittedName>
        <fullName evidence="9">Serine/threonine-protein kinase stk11</fullName>
    </submittedName>
</protein>
<dbReference type="SUPFAM" id="SSF56112">
    <property type="entry name" value="Protein kinase-like (PK-like)"/>
    <property type="match status" value="1"/>
</dbReference>
<evidence type="ECO:0000256" key="3">
    <source>
        <dbReference type="ARBA" id="ARBA00022741"/>
    </source>
</evidence>
<dbReference type="PROSITE" id="PS50011">
    <property type="entry name" value="PROTEIN_KINASE_DOM"/>
    <property type="match status" value="1"/>
</dbReference>
<dbReference type="EMBL" id="JANTQA010000047">
    <property type="protein sequence ID" value="KAJ3433231.1"/>
    <property type="molecule type" value="Genomic_DNA"/>
</dbReference>
<keyword evidence="5" id="KW-0067">ATP-binding</keyword>
<evidence type="ECO:0000313" key="9">
    <source>
        <dbReference type="EMBL" id="KAJ3433231.1"/>
    </source>
</evidence>
<feature type="domain" description="Protein kinase" evidence="7">
    <location>
        <begin position="21"/>
        <end position="331"/>
    </location>
</feature>
<dbReference type="InterPro" id="IPR017920">
    <property type="entry name" value="COMM"/>
</dbReference>
<dbReference type="PANTHER" id="PTHR43895">
    <property type="entry name" value="CALCIUM/CALMODULIN-DEPENDENT PROTEIN KINASE KINASE-RELATED"/>
    <property type="match status" value="1"/>
</dbReference>
<dbReference type="GO" id="GO:0004674">
    <property type="term" value="F:protein serine/threonine kinase activity"/>
    <property type="evidence" value="ECO:0007669"/>
    <property type="project" value="UniProtKB-KW"/>
</dbReference>
<evidence type="ECO:0000313" key="10">
    <source>
        <dbReference type="Proteomes" id="UP001146793"/>
    </source>
</evidence>
<dbReference type="SMART" id="SM00220">
    <property type="entry name" value="S_TKc"/>
    <property type="match status" value="1"/>
</dbReference>
<dbReference type="PROSITE" id="PS00108">
    <property type="entry name" value="PROTEIN_KINASE_ST"/>
    <property type="match status" value="1"/>
</dbReference>
<organism evidence="9 10">
    <name type="scientific">Anaeramoeba flamelloides</name>
    <dbReference type="NCBI Taxonomy" id="1746091"/>
    <lineage>
        <taxon>Eukaryota</taxon>
        <taxon>Metamonada</taxon>
        <taxon>Anaeramoebidae</taxon>
        <taxon>Anaeramoeba</taxon>
    </lineage>
</organism>
<dbReference type="PANTHER" id="PTHR43895:SF150">
    <property type="entry name" value="SERINE_THREONINE-PROTEIN KINASE STK11"/>
    <property type="match status" value="1"/>
</dbReference>
<keyword evidence="4 9" id="KW-0418">Kinase</keyword>
<dbReference type="GO" id="GO:0007165">
    <property type="term" value="P:signal transduction"/>
    <property type="evidence" value="ECO:0007669"/>
    <property type="project" value="TreeGrafter"/>
</dbReference>
<proteinExistence type="predicted"/>
<dbReference type="Pfam" id="PF07258">
    <property type="entry name" value="COMM_domain"/>
    <property type="match status" value="1"/>
</dbReference>
<keyword evidence="1" id="KW-0723">Serine/threonine-protein kinase</keyword>
<evidence type="ECO:0000259" key="7">
    <source>
        <dbReference type="PROSITE" id="PS50011"/>
    </source>
</evidence>
<gene>
    <name evidence="9" type="ORF">M0812_22184</name>
</gene>
<dbReference type="InterPro" id="IPR000719">
    <property type="entry name" value="Prot_kinase_dom"/>
</dbReference>
<accession>A0AAV7YTV9</accession>
<dbReference type="PROSITE" id="PS51269">
    <property type="entry name" value="COMM"/>
    <property type="match status" value="1"/>
</dbReference>
<feature type="domain" description="COMM" evidence="8">
    <location>
        <begin position="440"/>
        <end position="504"/>
    </location>
</feature>
<evidence type="ECO:0000256" key="5">
    <source>
        <dbReference type="ARBA" id="ARBA00022840"/>
    </source>
</evidence>
<sequence>MSKNITITYQKKRSPKIVHNYMFGNVLGSGSKAKVREAINQTTHEHVAIKKMSLSLLQTIPNGVESVKKEIATMQNLNHKNIMGLIEVFDFNEKGIIYIVLELVNGGTLSNFIDSVQQIKKKKIPITQVRSLFSQLILALEHCHSKLVVHRDVKPSNILLMTDGTLKLSDFGEAEVLKKEKNDNLTSSSSSSSMLSSSSMNSGKVEQTNKNMKSKEKETKKPLIKNYSIDRLKATNVGSPYFQCPEISRDETVSTFKADVFAAGVTLYKMITSEYPFNGSDKFVLYKNIQNGEFTIPEYFSEELKDLMNGLLHNKEKKRLSIQQVKNHPWMTMELHDDQDEEWFTIPEFTPKYEDEKDEVVQSLIPEILNSNSDDDDDDDDEYNSETGSSSDLSDGYYVSNINKNKNKDNKKNDKKKNNKKNDDDDDDLSCYKEKVTYPHLVDVNWRVDVVISSGVLSRVLKPVIMMQMILSDGQVKQFEVSVDKFQEMRYNVAKVISEMQNIEKMPVLKILDL</sequence>
<evidence type="ECO:0000256" key="6">
    <source>
        <dbReference type="SAM" id="MobiDB-lite"/>
    </source>
</evidence>
<comment type="caution">
    <text evidence="9">The sequence shown here is derived from an EMBL/GenBank/DDBJ whole genome shotgun (WGS) entry which is preliminary data.</text>
</comment>
<keyword evidence="2" id="KW-0808">Transferase</keyword>